<sequence length="78" mass="8607">MVDTTPNPNPGSGKQVTVGSSATQAVKPSTSLLEAEQRETSVEPYVQKMAHVPRVRRRLFQQERRISSLHPPLEAQVA</sequence>
<proteinExistence type="predicted"/>
<comment type="caution">
    <text evidence="2">The sequence shown here is derived from an EMBL/GenBank/DDBJ whole genome shotgun (WGS) entry which is preliminary data.</text>
</comment>
<evidence type="ECO:0000313" key="2">
    <source>
        <dbReference type="EMBL" id="KAL0442193.1"/>
    </source>
</evidence>
<dbReference type="EMBL" id="JACGWJ010000001">
    <property type="protein sequence ID" value="KAL0442193.1"/>
    <property type="molecule type" value="Genomic_DNA"/>
</dbReference>
<feature type="compositionally biased region" description="Polar residues" evidence="1">
    <location>
        <begin position="1"/>
        <end position="32"/>
    </location>
</feature>
<evidence type="ECO:0000256" key="1">
    <source>
        <dbReference type="SAM" id="MobiDB-lite"/>
    </source>
</evidence>
<name>A0AAW2WKZ1_SESRA</name>
<feature type="region of interest" description="Disordered" evidence="1">
    <location>
        <begin position="1"/>
        <end position="40"/>
    </location>
</feature>
<protein>
    <submittedName>
        <fullName evidence="2">Uncharacterized protein</fullName>
    </submittedName>
</protein>
<organism evidence="2">
    <name type="scientific">Sesamum radiatum</name>
    <name type="common">Black benniseed</name>
    <dbReference type="NCBI Taxonomy" id="300843"/>
    <lineage>
        <taxon>Eukaryota</taxon>
        <taxon>Viridiplantae</taxon>
        <taxon>Streptophyta</taxon>
        <taxon>Embryophyta</taxon>
        <taxon>Tracheophyta</taxon>
        <taxon>Spermatophyta</taxon>
        <taxon>Magnoliopsida</taxon>
        <taxon>eudicotyledons</taxon>
        <taxon>Gunneridae</taxon>
        <taxon>Pentapetalae</taxon>
        <taxon>asterids</taxon>
        <taxon>lamiids</taxon>
        <taxon>Lamiales</taxon>
        <taxon>Pedaliaceae</taxon>
        <taxon>Sesamum</taxon>
    </lineage>
</organism>
<reference evidence="2" key="1">
    <citation type="submission" date="2020-06" db="EMBL/GenBank/DDBJ databases">
        <authorList>
            <person name="Li T."/>
            <person name="Hu X."/>
            <person name="Zhang T."/>
            <person name="Song X."/>
            <person name="Zhang H."/>
            <person name="Dai N."/>
            <person name="Sheng W."/>
            <person name="Hou X."/>
            <person name="Wei L."/>
        </authorList>
    </citation>
    <scope>NUCLEOTIDE SEQUENCE</scope>
    <source>
        <strain evidence="2">G02</strain>
        <tissue evidence="2">Leaf</tissue>
    </source>
</reference>
<reference evidence="2" key="2">
    <citation type="journal article" date="2024" name="Plant">
        <title>Genomic evolution and insights into agronomic trait innovations of Sesamum species.</title>
        <authorList>
            <person name="Miao H."/>
            <person name="Wang L."/>
            <person name="Qu L."/>
            <person name="Liu H."/>
            <person name="Sun Y."/>
            <person name="Le M."/>
            <person name="Wang Q."/>
            <person name="Wei S."/>
            <person name="Zheng Y."/>
            <person name="Lin W."/>
            <person name="Duan Y."/>
            <person name="Cao H."/>
            <person name="Xiong S."/>
            <person name="Wang X."/>
            <person name="Wei L."/>
            <person name="Li C."/>
            <person name="Ma Q."/>
            <person name="Ju M."/>
            <person name="Zhao R."/>
            <person name="Li G."/>
            <person name="Mu C."/>
            <person name="Tian Q."/>
            <person name="Mei H."/>
            <person name="Zhang T."/>
            <person name="Gao T."/>
            <person name="Zhang H."/>
        </authorList>
    </citation>
    <scope>NUCLEOTIDE SEQUENCE</scope>
    <source>
        <strain evidence="2">G02</strain>
    </source>
</reference>
<accession>A0AAW2WKZ1</accession>
<gene>
    <name evidence="2" type="ORF">Sradi_0158200</name>
</gene>
<dbReference type="AlphaFoldDB" id="A0AAW2WKZ1"/>